<dbReference type="Proteomes" id="UP000799428">
    <property type="component" value="Unassembled WGS sequence"/>
</dbReference>
<gene>
    <name evidence="3" type="ORF">K504DRAFT_462044</name>
</gene>
<dbReference type="OrthoDB" id="19806at2759"/>
<dbReference type="InterPro" id="IPR059025">
    <property type="entry name" value="STB6_N"/>
</dbReference>
<reference evidence="3" key="1">
    <citation type="journal article" date="2020" name="Stud. Mycol.">
        <title>101 Dothideomycetes genomes: a test case for predicting lifestyles and emergence of pathogens.</title>
        <authorList>
            <person name="Haridas S."/>
            <person name="Albert R."/>
            <person name="Binder M."/>
            <person name="Bloem J."/>
            <person name="Labutti K."/>
            <person name="Salamov A."/>
            <person name="Andreopoulos B."/>
            <person name="Baker S."/>
            <person name="Barry K."/>
            <person name="Bills G."/>
            <person name="Bluhm B."/>
            <person name="Cannon C."/>
            <person name="Castanera R."/>
            <person name="Culley D."/>
            <person name="Daum C."/>
            <person name="Ezra D."/>
            <person name="Gonzalez J."/>
            <person name="Henrissat B."/>
            <person name="Kuo A."/>
            <person name="Liang C."/>
            <person name="Lipzen A."/>
            <person name="Lutzoni F."/>
            <person name="Magnuson J."/>
            <person name="Mondo S."/>
            <person name="Nolan M."/>
            <person name="Ohm R."/>
            <person name="Pangilinan J."/>
            <person name="Park H.-J."/>
            <person name="Ramirez L."/>
            <person name="Alfaro M."/>
            <person name="Sun H."/>
            <person name="Tritt A."/>
            <person name="Yoshinaga Y."/>
            <person name="Zwiers L.-H."/>
            <person name="Turgeon B."/>
            <person name="Goodwin S."/>
            <person name="Spatafora J."/>
            <person name="Crous P."/>
            <person name="Grigoriev I."/>
        </authorList>
    </citation>
    <scope>NUCLEOTIDE SEQUENCE</scope>
    <source>
        <strain evidence="3">CBS 279.74</strain>
    </source>
</reference>
<accession>A0A6G1KMG6</accession>
<feature type="region of interest" description="Disordered" evidence="1">
    <location>
        <begin position="25"/>
        <end position="70"/>
    </location>
</feature>
<dbReference type="GO" id="GO:0070822">
    <property type="term" value="C:Sin3-type complex"/>
    <property type="evidence" value="ECO:0007669"/>
    <property type="project" value="TreeGrafter"/>
</dbReference>
<sequence length="899" mass="100763">MSSNFPIVTSSRPDVEQELLRRMPRLQTTPSSQSTTINATIHPEQMVSTPIDPVSAGDPTPKSPSSSGHQRFILTDPIAFKYLEQDSSTEVFVRRQKLQGYELYLVEQWACSRNHPTFIITTYTGDPKDTVWGSVISVPTDEKAWSPQLRIYFQALNQYHARRKETEQGTLMITNLSGFPSSLTVIPIPEGDATKNREIFFVNENLKRLGCSGRLGIKLAPPSSATQAKFHQLYRTSDKIPLNSSVIELVKLCQVALVMFGVLPPEYADGLLCDVTEKAVNDWWVEFGAEYYAVEPHDGILGPTTVAGLLGMLMGARNRLSAFNAPVAKDVFDIDSTKRAIAYFQKTQRIHKTRRLDRQTLERLRKATAKAASKEGWAMQRALKTTVAELGGKGGEMVMGMVGAGEKAGIADVETIDIDRFVELVHGERAKWLWKGKPRKTTSGDMFSRLPGEEAPPLPDEQRHHATRLLKKETTLEGNSLTKRDTNQEDTKKYYDAFGILEGVEKEKDLNSKRAAIKRATDKIESGSGFNRIKDVVGRRNHQTKPPKDDSDQAPFHHTKSDFSPQATNSSLASLAPILPRLLHDPKSEIKFTESLRNLISSHEPSSTGTFSETLGASASSLGVGKLPQQQFDSYSESSVGKRHSVQEHQDPSYSPTKETSIAGSVYRGVDLTEIFPDNDPFDLPPLLRRTQSSLQLDRYHANARHDDWWPRNLSFSIAEENILTWPSITSEKMEDSSTMSMTAALATQQLVSQDVKRLRHRLAMLSSIDAEWVDSRLKSVHDIEVQVDEDIGQLEDMYFPRLEEYQTLREDAHEIVSRERVQLQESVRDLETLAAKLDYEIHTLRGKVDDVDDGAVELERQVAFVEAKFAELEGAYGAREGWVHWGFRILTGIGRPPG</sequence>
<organism evidence="3 4">
    <name type="scientific">Pleomassaria siparia CBS 279.74</name>
    <dbReference type="NCBI Taxonomy" id="1314801"/>
    <lineage>
        <taxon>Eukaryota</taxon>
        <taxon>Fungi</taxon>
        <taxon>Dikarya</taxon>
        <taxon>Ascomycota</taxon>
        <taxon>Pezizomycotina</taxon>
        <taxon>Dothideomycetes</taxon>
        <taxon>Pleosporomycetidae</taxon>
        <taxon>Pleosporales</taxon>
        <taxon>Pleomassariaceae</taxon>
        <taxon>Pleomassaria</taxon>
    </lineage>
</organism>
<dbReference type="PANTHER" id="PTHR31011:SF2">
    <property type="entry name" value="PROTEIN STB2-RELATED"/>
    <property type="match status" value="1"/>
</dbReference>
<evidence type="ECO:0000313" key="4">
    <source>
        <dbReference type="Proteomes" id="UP000799428"/>
    </source>
</evidence>
<dbReference type="InterPro" id="IPR038919">
    <property type="entry name" value="STB2/STB2"/>
</dbReference>
<feature type="compositionally biased region" description="Polar residues" evidence="1">
    <location>
        <begin position="26"/>
        <end position="39"/>
    </location>
</feature>
<dbReference type="EMBL" id="MU005765">
    <property type="protein sequence ID" value="KAF2713527.1"/>
    <property type="molecule type" value="Genomic_DNA"/>
</dbReference>
<protein>
    <recommendedName>
        <fullName evidence="2">STB6-like N-terminal domain-containing protein</fullName>
    </recommendedName>
</protein>
<feature type="domain" description="STB6-like N-terminal" evidence="2">
    <location>
        <begin position="70"/>
        <end position="209"/>
    </location>
</feature>
<keyword evidence="4" id="KW-1185">Reference proteome</keyword>
<feature type="compositionally biased region" description="Polar residues" evidence="1">
    <location>
        <begin position="630"/>
        <end position="639"/>
    </location>
</feature>
<proteinExistence type="predicted"/>
<feature type="region of interest" description="Disordered" evidence="1">
    <location>
        <begin position="530"/>
        <end position="569"/>
    </location>
</feature>
<evidence type="ECO:0000256" key="1">
    <source>
        <dbReference type="SAM" id="MobiDB-lite"/>
    </source>
</evidence>
<dbReference type="PANTHER" id="PTHR31011">
    <property type="entry name" value="PROTEIN STB2-RELATED"/>
    <property type="match status" value="1"/>
</dbReference>
<dbReference type="Pfam" id="PF25995">
    <property type="entry name" value="STB6_N"/>
    <property type="match status" value="1"/>
</dbReference>
<feature type="region of interest" description="Disordered" evidence="1">
    <location>
        <begin position="440"/>
        <end position="462"/>
    </location>
</feature>
<dbReference type="AlphaFoldDB" id="A0A6G1KMG6"/>
<feature type="region of interest" description="Disordered" evidence="1">
    <location>
        <begin position="630"/>
        <end position="660"/>
    </location>
</feature>
<name>A0A6G1KMG6_9PLEO</name>
<evidence type="ECO:0000313" key="3">
    <source>
        <dbReference type="EMBL" id="KAF2713527.1"/>
    </source>
</evidence>
<evidence type="ECO:0000259" key="2">
    <source>
        <dbReference type="Pfam" id="PF25995"/>
    </source>
</evidence>